<evidence type="ECO:0000313" key="4">
    <source>
        <dbReference type="EMBL" id="KAK0450450.1"/>
    </source>
</evidence>
<keyword evidence="2" id="KW-0812">Transmembrane</keyword>
<evidence type="ECO:0008006" key="6">
    <source>
        <dbReference type="Google" id="ProtNLM"/>
    </source>
</evidence>
<dbReference type="AlphaFoldDB" id="A0AA39JZ56"/>
<dbReference type="GeneID" id="85363078"/>
<comment type="caution">
    <text evidence="4">The sequence shown here is derived from an EMBL/GenBank/DDBJ whole genome shotgun (WGS) entry which is preliminary data.</text>
</comment>
<feature type="region of interest" description="Disordered" evidence="1">
    <location>
        <begin position="266"/>
        <end position="289"/>
    </location>
</feature>
<gene>
    <name evidence="4" type="ORF">EV420DRAFT_1704821</name>
</gene>
<dbReference type="Proteomes" id="UP001175211">
    <property type="component" value="Unassembled WGS sequence"/>
</dbReference>
<keyword evidence="2" id="KW-0472">Membrane</keyword>
<accession>A0AA39JZ56</accession>
<feature type="signal peptide" evidence="3">
    <location>
        <begin position="1"/>
        <end position="18"/>
    </location>
</feature>
<keyword evidence="3" id="KW-0732">Signal</keyword>
<feature type="compositionally biased region" description="Polar residues" evidence="1">
    <location>
        <begin position="225"/>
        <end position="235"/>
    </location>
</feature>
<dbReference type="EMBL" id="JAUEPS010000035">
    <property type="protein sequence ID" value="KAK0450450.1"/>
    <property type="molecule type" value="Genomic_DNA"/>
</dbReference>
<dbReference type="RefSeq" id="XP_060327321.1">
    <property type="nucleotide sequence ID" value="XM_060479530.1"/>
</dbReference>
<evidence type="ECO:0000256" key="3">
    <source>
        <dbReference type="SAM" id="SignalP"/>
    </source>
</evidence>
<organism evidence="4 5">
    <name type="scientific">Armillaria tabescens</name>
    <name type="common">Ringless honey mushroom</name>
    <name type="synonym">Agaricus tabescens</name>
    <dbReference type="NCBI Taxonomy" id="1929756"/>
    <lineage>
        <taxon>Eukaryota</taxon>
        <taxon>Fungi</taxon>
        <taxon>Dikarya</taxon>
        <taxon>Basidiomycota</taxon>
        <taxon>Agaricomycotina</taxon>
        <taxon>Agaricomycetes</taxon>
        <taxon>Agaricomycetidae</taxon>
        <taxon>Agaricales</taxon>
        <taxon>Marasmiineae</taxon>
        <taxon>Physalacriaceae</taxon>
        <taxon>Desarmillaria</taxon>
    </lineage>
</organism>
<evidence type="ECO:0000313" key="5">
    <source>
        <dbReference type="Proteomes" id="UP001175211"/>
    </source>
</evidence>
<reference evidence="4" key="1">
    <citation type="submission" date="2023-06" db="EMBL/GenBank/DDBJ databases">
        <authorList>
            <consortium name="Lawrence Berkeley National Laboratory"/>
            <person name="Ahrendt S."/>
            <person name="Sahu N."/>
            <person name="Indic B."/>
            <person name="Wong-Bajracharya J."/>
            <person name="Merenyi Z."/>
            <person name="Ke H.-M."/>
            <person name="Monk M."/>
            <person name="Kocsube S."/>
            <person name="Drula E."/>
            <person name="Lipzen A."/>
            <person name="Balint B."/>
            <person name="Henrissat B."/>
            <person name="Andreopoulos B."/>
            <person name="Martin F.M."/>
            <person name="Harder C.B."/>
            <person name="Rigling D."/>
            <person name="Ford K.L."/>
            <person name="Foster G.D."/>
            <person name="Pangilinan J."/>
            <person name="Papanicolaou A."/>
            <person name="Barry K."/>
            <person name="LaButti K."/>
            <person name="Viragh M."/>
            <person name="Koriabine M."/>
            <person name="Yan M."/>
            <person name="Riley R."/>
            <person name="Champramary S."/>
            <person name="Plett K.L."/>
            <person name="Tsai I.J."/>
            <person name="Slot J."/>
            <person name="Sipos G."/>
            <person name="Plett J."/>
            <person name="Nagy L.G."/>
            <person name="Grigoriev I.V."/>
        </authorList>
    </citation>
    <scope>NUCLEOTIDE SEQUENCE</scope>
    <source>
        <strain evidence="4">CCBAS 213</strain>
    </source>
</reference>
<protein>
    <recommendedName>
        <fullName evidence="6">Macrofage activating glyco protein</fullName>
    </recommendedName>
</protein>
<sequence length="326" mass="33503">MYAPAIALFLATFSSVGAQYTATYLPDTTPDKTEQGQTGTNKCGTTSSQDSMCQNVYINAVDDFCLWAPPTPGPDSVIRATERIEVSWCLKSGYGTRVIPEGTITGAHFVLTPDFVQITGSGDLTKLNIPAGDEGGELDPQGADGNGNPIGRSSLLLCFWEDPANVRVDATDFCFRACNPAGKIPAVYCEHIYDLMGCAWNMPANYDAGVFESCNGDSGEPMGVYSTSTFHQGDASTPAPHPIPSSSQCTTFSAIGGETATMSATTTMASTSASSGTTTTGASTGSGVSSAAKAASKNSDKNGGGVALGLSSLGMVGAIVGGFFVF</sequence>
<name>A0AA39JZ56_ARMTA</name>
<evidence type="ECO:0000256" key="2">
    <source>
        <dbReference type="SAM" id="Phobius"/>
    </source>
</evidence>
<feature type="chain" id="PRO_5041376731" description="Macrofage activating glyco protein" evidence="3">
    <location>
        <begin position="19"/>
        <end position="326"/>
    </location>
</feature>
<feature type="transmembrane region" description="Helical" evidence="2">
    <location>
        <begin position="306"/>
        <end position="325"/>
    </location>
</feature>
<feature type="region of interest" description="Disordered" evidence="1">
    <location>
        <begin position="225"/>
        <end position="246"/>
    </location>
</feature>
<keyword evidence="5" id="KW-1185">Reference proteome</keyword>
<evidence type="ECO:0000256" key="1">
    <source>
        <dbReference type="SAM" id="MobiDB-lite"/>
    </source>
</evidence>
<proteinExistence type="predicted"/>
<keyword evidence="2" id="KW-1133">Transmembrane helix</keyword>